<feature type="transmembrane region" description="Helical" evidence="7">
    <location>
        <begin position="282"/>
        <end position="306"/>
    </location>
</feature>
<feature type="transmembrane region" description="Helical" evidence="7">
    <location>
        <begin position="74"/>
        <end position="91"/>
    </location>
</feature>
<feature type="transmembrane region" description="Helical" evidence="7">
    <location>
        <begin position="312"/>
        <end position="335"/>
    </location>
</feature>
<dbReference type="Gene3D" id="1.20.1250.20">
    <property type="entry name" value="MFS general substrate transporter like domains"/>
    <property type="match status" value="1"/>
</dbReference>
<dbReference type="PANTHER" id="PTHR43266:SF2">
    <property type="entry name" value="MAJOR FACILITATOR SUPERFAMILY (MFS) PROFILE DOMAIN-CONTAINING PROTEIN"/>
    <property type="match status" value="1"/>
</dbReference>
<feature type="transmembrane region" description="Helical" evidence="7">
    <location>
        <begin position="164"/>
        <end position="186"/>
    </location>
</feature>
<dbReference type="SUPFAM" id="SSF103473">
    <property type="entry name" value="MFS general substrate transporter"/>
    <property type="match status" value="1"/>
</dbReference>
<reference evidence="9 10" key="1">
    <citation type="submission" date="2020-08" db="EMBL/GenBank/DDBJ databases">
        <title>Genomic Encyclopedia of Type Strains, Phase IV (KMG-IV): sequencing the most valuable type-strain genomes for metagenomic binning, comparative biology and taxonomic classification.</title>
        <authorList>
            <person name="Goeker M."/>
        </authorList>
    </citation>
    <scope>NUCLEOTIDE SEQUENCE [LARGE SCALE GENOMIC DNA]</scope>
    <source>
        <strain evidence="9 10">DSM 19612</strain>
    </source>
</reference>
<sequence>MLSLFLDKTYMRYWLAVVISHIGDGITRTVIIFLIAKLTSDPLMISIALFAQLAPTAILALFTGALADRFSRRMLMIYADLFRFIVVLLMVFVQDSIVFLLFLVVLIGIGTAVFEPARIASVPTIVGGDRIPQAIALFQGTLSAVYFIAPSLAGILIAMNNISITFILDAITYLCSAILFYSLFILKEEKNEGRTQSNYLQSVKEGVVQFFSQPVLKRLLLFLVPVMIVLGIFVSGYKTLLLEHFQVRALHFGLLEGVFGGGAIVGALFGPKIMKRLSPMRMVLVASIVLGVLMVGVLLLDIIAVSFILVPLYIWCTFVGIMYALINFPLANLFLTLAPKHLLGRGLSIFQATITTCTVIGTLLGGWMGSKLGIPSSLIIGGIFIIFVCLIITVKSVYRISKASVKSVT</sequence>
<feature type="transmembrane region" description="Helical" evidence="7">
    <location>
        <begin position="219"/>
        <end position="237"/>
    </location>
</feature>
<evidence type="ECO:0000313" key="10">
    <source>
        <dbReference type="Proteomes" id="UP000581688"/>
    </source>
</evidence>
<evidence type="ECO:0000256" key="2">
    <source>
        <dbReference type="ARBA" id="ARBA00022448"/>
    </source>
</evidence>
<feature type="transmembrane region" description="Helical" evidence="7">
    <location>
        <begin position="347"/>
        <end position="368"/>
    </location>
</feature>
<dbReference type="AlphaFoldDB" id="A0A841Q185"/>
<evidence type="ECO:0000256" key="5">
    <source>
        <dbReference type="ARBA" id="ARBA00022989"/>
    </source>
</evidence>
<gene>
    <name evidence="9" type="ORF">HNQ94_000103</name>
</gene>
<evidence type="ECO:0000256" key="3">
    <source>
        <dbReference type="ARBA" id="ARBA00022475"/>
    </source>
</evidence>
<keyword evidence="6 7" id="KW-0472">Membrane</keyword>
<dbReference type="InterPro" id="IPR036259">
    <property type="entry name" value="MFS_trans_sf"/>
</dbReference>
<name>A0A841Q185_9BACI</name>
<evidence type="ECO:0000259" key="8">
    <source>
        <dbReference type="PROSITE" id="PS50850"/>
    </source>
</evidence>
<dbReference type="EMBL" id="JACHGH010000001">
    <property type="protein sequence ID" value="MBB6451682.1"/>
    <property type="molecule type" value="Genomic_DNA"/>
</dbReference>
<dbReference type="Pfam" id="PF07690">
    <property type="entry name" value="MFS_1"/>
    <property type="match status" value="1"/>
</dbReference>
<feature type="domain" description="Major facilitator superfamily (MFS) profile" evidence="8">
    <location>
        <begin position="9"/>
        <end position="399"/>
    </location>
</feature>
<evidence type="ECO:0000256" key="1">
    <source>
        <dbReference type="ARBA" id="ARBA00004651"/>
    </source>
</evidence>
<dbReference type="PROSITE" id="PS50850">
    <property type="entry name" value="MFS"/>
    <property type="match status" value="1"/>
</dbReference>
<keyword evidence="10" id="KW-1185">Reference proteome</keyword>
<keyword evidence="5 7" id="KW-1133">Transmembrane helix</keyword>
<feature type="transmembrane region" description="Helical" evidence="7">
    <location>
        <begin position="374"/>
        <end position="394"/>
    </location>
</feature>
<comment type="subcellular location">
    <subcellularLocation>
        <location evidence="1">Cell membrane</location>
        <topology evidence="1">Multi-pass membrane protein</topology>
    </subcellularLocation>
</comment>
<dbReference type="PANTHER" id="PTHR43266">
    <property type="entry name" value="MACROLIDE-EFFLUX PROTEIN"/>
    <property type="match status" value="1"/>
</dbReference>
<dbReference type="RefSeq" id="WP_174496305.1">
    <property type="nucleotide sequence ID" value="NZ_CADDWK010000007.1"/>
</dbReference>
<evidence type="ECO:0000313" key="9">
    <source>
        <dbReference type="EMBL" id="MBB6451682.1"/>
    </source>
</evidence>
<feature type="transmembrane region" description="Helical" evidence="7">
    <location>
        <begin position="97"/>
        <end position="114"/>
    </location>
</feature>
<proteinExistence type="predicted"/>
<protein>
    <submittedName>
        <fullName evidence="9">MFS family permease</fullName>
    </submittedName>
</protein>
<dbReference type="InterPro" id="IPR020846">
    <property type="entry name" value="MFS_dom"/>
</dbReference>
<dbReference type="InterPro" id="IPR011701">
    <property type="entry name" value="MFS"/>
</dbReference>
<dbReference type="CDD" id="cd06173">
    <property type="entry name" value="MFS_MefA_like"/>
    <property type="match status" value="1"/>
</dbReference>
<keyword evidence="2" id="KW-0813">Transport</keyword>
<keyword evidence="3" id="KW-1003">Cell membrane</keyword>
<feature type="transmembrane region" description="Helical" evidence="7">
    <location>
        <begin position="249"/>
        <end position="270"/>
    </location>
</feature>
<evidence type="ECO:0000256" key="7">
    <source>
        <dbReference type="SAM" id="Phobius"/>
    </source>
</evidence>
<dbReference type="GO" id="GO:0005886">
    <property type="term" value="C:plasma membrane"/>
    <property type="evidence" value="ECO:0007669"/>
    <property type="project" value="UniProtKB-SubCell"/>
</dbReference>
<dbReference type="Proteomes" id="UP000581688">
    <property type="component" value="Unassembled WGS sequence"/>
</dbReference>
<feature type="transmembrane region" description="Helical" evidence="7">
    <location>
        <begin position="42"/>
        <end position="62"/>
    </location>
</feature>
<keyword evidence="4 7" id="KW-0812">Transmembrane</keyword>
<dbReference type="GO" id="GO:0022857">
    <property type="term" value="F:transmembrane transporter activity"/>
    <property type="evidence" value="ECO:0007669"/>
    <property type="project" value="InterPro"/>
</dbReference>
<feature type="transmembrane region" description="Helical" evidence="7">
    <location>
        <begin position="12"/>
        <end position="36"/>
    </location>
</feature>
<feature type="transmembrane region" description="Helical" evidence="7">
    <location>
        <begin position="135"/>
        <end position="158"/>
    </location>
</feature>
<comment type="caution">
    <text evidence="9">The sequence shown here is derived from an EMBL/GenBank/DDBJ whole genome shotgun (WGS) entry which is preliminary data.</text>
</comment>
<evidence type="ECO:0000256" key="4">
    <source>
        <dbReference type="ARBA" id="ARBA00022692"/>
    </source>
</evidence>
<accession>A0A841Q185</accession>
<organism evidence="9 10">
    <name type="scientific">Salirhabdus euzebyi</name>
    <dbReference type="NCBI Taxonomy" id="394506"/>
    <lineage>
        <taxon>Bacteria</taxon>
        <taxon>Bacillati</taxon>
        <taxon>Bacillota</taxon>
        <taxon>Bacilli</taxon>
        <taxon>Bacillales</taxon>
        <taxon>Bacillaceae</taxon>
        <taxon>Salirhabdus</taxon>
    </lineage>
</organism>
<evidence type="ECO:0000256" key="6">
    <source>
        <dbReference type="ARBA" id="ARBA00023136"/>
    </source>
</evidence>